<dbReference type="Proteomes" id="UP000074914">
    <property type="component" value="Chromosome"/>
</dbReference>
<accession>A0ABM5Z6E9</accession>
<organism evidence="1 2">
    <name type="scientific">Collimonas pratensis</name>
    <dbReference type="NCBI Taxonomy" id="279113"/>
    <lineage>
        <taxon>Bacteria</taxon>
        <taxon>Pseudomonadati</taxon>
        <taxon>Pseudomonadota</taxon>
        <taxon>Betaproteobacteria</taxon>
        <taxon>Burkholderiales</taxon>
        <taxon>Oxalobacteraceae</taxon>
        <taxon>Collimonas</taxon>
    </lineage>
</organism>
<evidence type="ECO:0000313" key="1">
    <source>
        <dbReference type="EMBL" id="AMP14673.1"/>
    </source>
</evidence>
<dbReference type="RefSeq" id="WP_062115034.1">
    <property type="nucleotide sequence ID" value="NZ_CP013236.1"/>
</dbReference>
<protein>
    <submittedName>
        <fullName evidence="1">Uncharacterized protein</fullName>
    </submittedName>
</protein>
<keyword evidence="2" id="KW-1185">Reference proteome</keyword>
<proteinExistence type="predicted"/>
<reference evidence="1 2" key="1">
    <citation type="submission" date="2015-11" db="EMBL/GenBank/DDBJ databases">
        <title>Exploring the genomic traits of fungus-feeding bacterial genus Collimonas.</title>
        <authorList>
            <person name="Song C."/>
            <person name="Schmidt R."/>
            <person name="de Jager V."/>
            <person name="Krzyzanowska D."/>
            <person name="Jongedijk E."/>
            <person name="Cankar K."/>
            <person name="Beekwilder J."/>
            <person name="van Veen A."/>
            <person name="de Boer W."/>
            <person name="van Veen J.A."/>
            <person name="Garbeva P."/>
        </authorList>
    </citation>
    <scope>NUCLEOTIDE SEQUENCE [LARGE SCALE GENOMIC DNA]</scope>
    <source>
        <strain evidence="1 2">Ter291</strain>
    </source>
</reference>
<gene>
    <name evidence="1" type="ORF">CPter291_2416</name>
</gene>
<evidence type="ECO:0000313" key="2">
    <source>
        <dbReference type="Proteomes" id="UP000074914"/>
    </source>
</evidence>
<sequence length="65" mass="7020">MHFALAAFFFLASPSAGDSRIGGNAYAKFRIARLKYSFALFTIDAKKSSEAADSLSRDVQSINGL</sequence>
<dbReference type="EMBL" id="CP013236">
    <property type="protein sequence ID" value="AMP14673.1"/>
    <property type="molecule type" value="Genomic_DNA"/>
</dbReference>
<name>A0ABM5Z6E9_9BURK</name>